<gene>
    <name evidence="3" type="ORF">EVOR1521_LOCUS14361</name>
</gene>
<name>A0AA36IIN9_9DINO</name>
<feature type="domain" description="Aspartyl/asparaginy/proline hydroxylase" evidence="2">
    <location>
        <begin position="132"/>
        <end position="289"/>
    </location>
</feature>
<sequence length="304" mass="33441">MWDLRTATHNASLLDLPLQAALGELWLHNARATASDSSRKAALQRARGYLISALELGQVLEAREVADLHVALNRVLDMQGDLAACRHWAEKCVARQVLWENPWQRPGHFLRGLGASAWHAANCFELCRRLEAAYPQIKAELLSLGACWGRVGERAAHDGALVAAGEWNEVVLLGDSEECFGHRQKCPATSAVLAARPEAAHCAQLGVGEALFSRLKPGTRLRTHCGPTNMRLTCHLGLVIPEGCTITAGQETRTWEEGRCLVFDDSFEHSVENTSDQSRVILLVNFWHPAIPPTEWQQRAAGLA</sequence>
<dbReference type="Gene3D" id="2.60.120.330">
    <property type="entry name" value="B-lactam Antibiotic, Isopenicillin N Synthase, Chain"/>
    <property type="match status" value="1"/>
</dbReference>
<dbReference type="SUPFAM" id="SSF51197">
    <property type="entry name" value="Clavaminate synthase-like"/>
    <property type="match status" value="1"/>
</dbReference>
<comment type="caution">
    <text evidence="3">The sequence shown here is derived from an EMBL/GenBank/DDBJ whole genome shotgun (WGS) entry which is preliminary data.</text>
</comment>
<dbReference type="AlphaFoldDB" id="A0AA36IIN9"/>
<comment type="similarity">
    <text evidence="1">Belongs to the aspartyl/asparaginyl beta-hydroxylase family.</text>
</comment>
<evidence type="ECO:0000313" key="3">
    <source>
        <dbReference type="EMBL" id="CAJ1388510.1"/>
    </source>
</evidence>
<dbReference type="Pfam" id="PF05118">
    <property type="entry name" value="Asp_Arg_Hydrox"/>
    <property type="match status" value="1"/>
</dbReference>
<dbReference type="InterPro" id="IPR007803">
    <property type="entry name" value="Asp/Arg/Pro-Hydrxlase"/>
</dbReference>
<dbReference type="PANTHER" id="PTHR12366:SF29">
    <property type="entry name" value="ASPARTYL BETA-HYDROXYLASE, ISOFORM L"/>
    <property type="match status" value="1"/>
</dbReference>
<organism evidence="3 4">
    <name type="scientific">Effrenium voratum</name>
    <dbReference type="NCBI Taxonomy" id="2562239"/>
    <lineage>
        <taxon>Eukaryota</taxon>
        <taxon>Sar</taxon>
        <taxon>Alveolata</taxon>
        <taxon>Dinophyceae</taxon>
        <taxon>Suessiales</taxon>
        <taxon>Symbiodiniaceae</taxon>
        <taxon>Effrenium</taxon>
    </lineage>
</organism>
<protein>
    <recommendedName>
        <fullName evidence="2">Aspartyl/asparaginy/proline hydroxylase domain-containing protein</fullName>
    </recommendedName>
</protein>
<dbReference type="GO" id="GO:0005783">
    <property type="term" value="C:endoplasmic reticulum"/>
    <property type="evidence" value="ECO:0007669"/>
    <property type="project" value="TreeGrafter"/>
</dbReference>
<keyword evidence="4" id="KW-1185">Reference proteome</keyword>
<evidence type="ECO:0000313" key="4">
    <source>
        <dbReference type="Proteomes" id="UP001178507"/>
    </source>
</evidence>
<dbReference type="GO" id="GO:0062101">
    <property type="term" value="F:peptidyl-aspartic acid 3-dioxygenase activity"/>
    <property type="evidence" value="ECO:0007669"/>
    <property type="project" value="InterPro"/>
</dbReference>
<dbReference type="Proteomes" id="UP001178507">
    <property type="component" value="Unassembled WGS sequence"/>
</dbReference>
<dbReference type="InterPro" id="IPR027443">
    <property type="entry name" value="IPNS-like_sf"/>
</dbReference>
<evidence type="ECO:0000259" key="2">
    <source>
        <dbReference type="Pfam" id="PF05118"/>
    </source>
</evidence>
<evidence type="ECO:0000256" key="1">
    <source>
        <dbReference type="ARBA" id="ARBA00007730"/>
    </source>
</evidence>
<dbReference type="PANTHER" id="PTHR12366">
    <property type="entry name" value="ASPARTYL/ASPARAGINYL BETA-HYDROXYLASE"/>
    <property type="match status" value="1"/>
</dbReference>
<proteinExistence type="inferred from homology"/>
<accession>A0AA36IIN9</accession>
<dbReference type="EMBL" id="CAUJNA010001702">
    <property type="protein sequence ID" value="CAJ1388510.1"/>
    <property type="molecule type" value="Genomic_DNA"/>
</dbReference>
<reference evidence="3" key="1">
    <citation type="submission" date="2023-08" db="EMBL/GenBank/DDBJ databases">
        <authorList>
            <person name="Chen Y."/>
            <person name="Shah S."/>
            <person name="Dougan E. K."/>
            <person name="Thang M."/>
            <person name="Chan C."/>
        </authorList>
    </citation>
    <scope>NUCLEOTIDE SEQUENCE</scope>
</reference>
<dbReference type="InterPro" id="IPR039038">
    <property type="entry name" value="ASPH"/>
</dbReference>